<proteinExistence type="predicted"/>
<protein>
    <recommendedName>
        <fullName evidence="1">Glycosyltransferase 2-like domain-containing protein</fullName>
    </recommendedName>
</protein>
<evidence type="ECO:0000313" key="2">
    <source>
        <dbReference type="EMBL" id="MPM27366.1"/>
    </source>
</evidence>
<dbReference type="InterPro" id="IPR029044">
    <property type="entry name" value="Nucleotide-diphossugar_trans"/>
</dbReference>
<dbReference type="InterPro" id="IPR001173">
    <property type="entry name" value="Glyco_trans_2-like"/>
</dbReference>
<dbReference type="PANTHER" id="PTHR43630">
    <property type="entry name" value="POLY-BETA-1,6-N-ACETYL-D-GLUCOSAMINE SYNTHASE"/>
    <property type="match status" value="1"/>
</dbReference>
<dbReference type="Gene3D" id="3.90.550.10">
    <property type="entry name" value="Spore Coat Polysaccharide Biosynthesis Protein SpsA, Chain A"/>
    <property type="match status" value="1"/>
</dbReference>
<dbReference type="EMBL" id="VSSQ01004975">
    <property type="protein sequence ID" value="MPM27366.1"/>
    <property type="molecule type" value="Genomic_DNA"/>
</dbReference>
<dbReference type="AlphaFoldDB" id="A0A644YFT7"/>
<accession>A0A644YFT7</accession>
<comment type="caution">
    <text evidence="2">The sequence shown here is derived from an EMBL/GenBank/DDBJ whole genome shotgun (WGS) entry which is preliminary data.</text>
</comment>
<evidence type="ECO:0000259" key="1">
    <source>
        <dbReference type="Pfam" id="PF00535"/>
    </source>
</evidence>
<feature type="domain" description="Glycosyltransferase 2-like" evidence="1">
    <location>
        <begin position="6"/>
        <end position="140"/>
    </location>
</feature>
<reference evidence="2" key="1">
    <citation type="submission" date="2019-08" db="EMBL/GenBank/DDBJ databases">
        <authorList>
            <person name="Kucharzyk K."/>
            <person name="Murdoch R.W."/>
            <person name="Higgins S."/>
            <person name="Loffler F."/>
        </authorList>
    </citation>
    <scope>NUCLEOTIDE SEQUENCE</scope>
</reference>
<sequence>MYISQCIIAKNEEENIGYCLSHLKTVVDEQIVVDSGSTDRTVEIAEKLGAKIFHFDWINDFSAARNFALDQAKGDWIIFLDCDEYFTESSVGLIKKYIKEINGNRNINGIYGEMINIDRDKNAIGISKNISPRIFRKRKNIRYRKPIHEVLSDFNREEANLAVLAVDRGANLKILHTGYDKGVISEKNKNERNILMLKIELEQNPTDSQLNLYISKSYFMDGAYEEALEYARNALKYMDESKQLLFYPIIYSTMLTSMFLTRATYDEMKVVYEEAVSKYAFYPDYYRVMGVTEMREGNNERAIELLEKCIECCKNYNSFVESLAAGQIDKVYSELLNAYIRTDNKPRIVEISVALLNGEKYSYENLFILIRTLLTSESEENIIEFLTKLYDYTKFKDKLYLLKVSEKCENDKMISYFNSILSEEEKQAVKGIQYEKK</sequence>
<dbReference type="Pfam" id="PF00535">
    <property type="entry name" value="Glycos_transf_2"/>
    <property type="match status" value="1"/>
</dbReference>
<dbReference type="InterPro" id="IPR011990">
    <property type="entry name" value="TPR-like_helical_dom_sf"/>
</dbReference>
<organism evidence="2">
    <name type="scientific">bioreactor metagenome</name>
    <dbReference type="NCBI Taxonomy" id="1076179"/>
    <lineage>
        <taxon>unclassified sequences</taxon>
        <taxon>metagenomes</taxon>
        <taxon>ecological metagenomes</taxon>
    </lineage>
</organism>
<gene>
    <name evidence="2" type="ORF">SDC9_73876</name>
</gene>
<dbReference type="SUPFAM" id="SSF48452">
    <property type="entry name" value="TPR-like"/>
    <property type="match status" value="1"/>
</dbReference>
<dbReference type="PANTHER" id="PTHR43630:SF2">
    <property type="entry name" value="GLYCOSYLTRANSFERASE"/>
    <property type="match status" value="1"/>
</dbReference>
<dbReference type="Gene3D" id="1.25.40.10">
    <property type="entry name" value="Tetratricopeptide repeat domain"/>
    <property type="match status" value="1"/>
</dbReference>
<dbReference type="CDD" id="cd02511">
    <property type="entry name" value="Beta4Glucosyltransferase"/>
    <property type="match status" value="1"/>
</dbReference>
<name>A0A644YFT7_9ZZZZ</name>
<dbReference type="SUPFAM" id="SSF53448">
    <property type="entry name" value="Nucleotide-diphospho-sugar transferases"/>
    <property type="match status" value="1"/>
</dbReference>